<comment type="caution">
    <text evidence="1">The sequence shown here is derived from an EMBL/GenBank/DDBJ whole genome shotgun (WGS) entry which is preliminary data.</text>
</comment>
<protein>
    <submittedName>
        <fullName evidence="1">Uncharacterized protein</fullName>
    </submittedName>
</protein>
<name>A0A812SZ37_9DINO</name>
<sequence>MLHSCRRAGVADFRNFSNASLCLRAWPLPWQVASPRAIEALEAPEDPEVREAVEGEAWEDEDDAEDVQDVGAEPGMDSHNTAALVMTDHSQKEDVAWQVRVEGRTVGAISPRSL</sequence>
<accession>A0A812SZ37</accession>
<gene>
    <name evidence="1" type="ORF">SNAT2548_LOCUS27970</name>
</gene>
<reference evidence="1" key="1">
    <citation type="submission" date="2021-02" db="EMBL/GenBank/DDBJ databases">
        <authorList>
            <person name="Dougan E. K."/>
            <person name="Rhodes N."/>
            <person name="Thang M."/>
            <person name="Chan C."/>
        </authorList>
    </citation>
    <scope>NUCLEOTIDE SEQUENCE</scope>
</reference>
<evidence type="ECO:0000313" key="2">
    <source>
        <dbReference type="Proteomes" id="UP000604046"/>
    </source>
</evidence>
<keyword evidence="2" id="KW-1185">Reference proteome</keyword>
<dbReference type="EMBL" id="CAJNDS010002498">
    <property type="protein sequence ID" value="CAE7499415.1"/>
    <property type="molecule type" value="Genomic_DNA"/>
</dbReference>
<dbReference type="Proteomes" id="UP000604046">
    <property type="component" value="Unassembled WGS sequence"/>
</dbReference>
<evidence type="ECO:0000313" key="1">
    <source>
        <dbReference type="EMBL" id="CAE7499415.1"/>
    </source>
</evidence>
<dbReference type="AlphaFoldDB" id="A0A812SZ37"/>
<organism evidence="1 2">
    <name type="scientific">Symbiodinium natans</name>
    <dbReference type="NCBI Taxonomy" id="878477"/>
    <lineage>
        <taxon>Eukaryota</taxon>
        <taxon>Sar</taxon>
        <taxon>Alveolata</taxon>
        <taxon>Dinophyceae</taxon>
        <taxon>Suessiales</taxon>
        <taxon>Symbiodiniaceae</taxon>
        <taxon>Symbiodinium</taxon>
    </lineage>
</organism>
<proteinExistence type="predicted"/>